<comment type="caution">
    <text evidence="3">The sequence shown here is derived from an EMBL/GenBank/DDBJ whole genome shotgun (WGS) entry which is preliminary data.</text>
</comment>
<dbReference type="RefSeq" id="WP_205359153.1">
    <property type="nucleotide sequence ID" value="NZ_JADKYB010000012.1"/>
</dbReference>
<proteinExistence type="predicted"/>
<dbReference type="SUPFAM" id="SSF51569">
    <property type="entry name" value="Aldolase"/>
    <property type="match status" value="1"/>
</dbReference>
<gene>
    <name evidence="3" type="ORF">ITX44_22685</name>
</gene>
<dbReference type="PANTHER" id="PTHR42880">
    <property type="entry name" value="HOMOCITRATE SYNTHASE"/>
    <property type="match status" value="1"/>
</dbReference>
<reference evidence="3 4" key="1">
    <citation type="submission" date="2021-01" db="EMBL/GenBank/DDBJ databases">
        <title>Streptomyces acididurans sp. nov., isolated from a peat swamp forest soil.</title>
        <authorList>
            <person name="Chantavorakit T."/>
            <person name="Duangmal K."/>
        </authorList>
    </citation>
    <scope>NUCLEOTIDE SEQUENCE [LARGE SCALE GENOMIC DNA]</scope>
    <source>
        <strain evidence="3 4">KK5PA1</strain>
    </source>
</reference>
<dbReference type="Pfam" id="PF00682">
    <property type="entry name" value="HMGL-like"/>
    <property type="match status" value="1"/>
</dbReference>
<sequence>MVQNEHSGDLPVNPPRLSDATLRDSAHMAGVEFGPAHARVIADLLVKTGIELVEVGMISGPTTKDAPLIEAVHEEVGPERSMSLLIVRDRQQVAGALDAAERLGVRHIMYSIPTSEQHAALKLGSPSAKLLHTVARSAIAQAKERGFHVTFSGEDGARTPHERLVPYVAAGFEAGADRFRLAETVAYLSPWQMQDRIAPLAEIDGSEIEIHSHNMLGMAVANSLAAVRAGAKWISATVGGIGERGGNAPLAELLTSLRVIHDDRRFDLRHLTELSAIALKGSGLGDAFQSGPTSPHAFAYELSGQLQHPEAYETLPAEVVGNRRELRVRTRLTTSLVGWALADSGITVDIPEFTVWLTRRQELDSDVLLDRDAVRKAAEEFQSA</sequence>
<dbReference type="PANTHER" id="PTHR42880:SF1">
    <property type="entry name" value="ISOPROPYLMALATE_HOMOCITRATE_CITRAMALATE SYNTHASE FAMILY PROTEIN"/>
    <property type="match status" value="1"/>
</dbReference>
<evidence type="ECO:0000259" key="2">
    <source>
        <dbReference type="PROSITE" id="PS50991"/>
    </source>
</evidence>
<name>A0ABS2TYC4_9ACTN</name>
<dbReference type="EMBL" id="JADKYB010000012">
    <property type="protein sequence ID" value="MBM9507290.1"/>
    <property type="molecule type" value="Genomic_DNA"/>
</dbReference>
<evidence type="ECO:0000313" key="4">
    <source>
        <dbReference type="Proteomes" id="UP000749040"/>
    </source>
</evidence>
<evidence type="ECO:0000256" key="1">
    <source>
        <dbReference type="ARBA" id="ARBA00022679"/>
    </source>
</evidence>
<dbReference type="Proteomes" id="UP000749040">
    <property type="component" value="Unassembled WGS sequence"/>
</dbReference>
<dbReference type="InterPro" id="IPR013785">
    <property type="entry name" value="Aldolase_TIM"/>
</dbReference>
<dbReference type="Gene3D" id="3.20.20.70">
    <property type="entry name" value="Aldolase class I"/>
    <property type="match status" value="1"/>
</dbReference>
<keyword evidence="1" id="KW-0808">Transferase</keyword>
<dbReference type="InterPro" id="IPR000891">
    <property type="entry name" value="PYR_CT"/>
</dbReference>
<accession>A0ABS2TYC4</accession>
<keyword evidence="4" id="KW-1185">Reference proteome</keyword>
<organism evidence="3 4">
    <name type="scientific">Actinacidiphila acididurans</name>
    <dbReference type="NCBI Taxonomy" id="2784346"/>
    <lineage>
        <taxon>Bacteria</taxon>
        <taxon>Bacillati</taxon>
        <taxon>Actinomycetota</taxon>
        <taxon>Actinomycetes</taxon>
        <taxon>Kitasatosporales</taxon>
        <taxon>Streptomycetaceae</taxon>
        <taxon>Actinacidiphila</taxon>
    </lineage>
</organism>
<protein>
    <submittedName>
        <fullName evidence="3">Isopropylmalate synthase</fullName>
    </submittedName>
</protein>
<dbReference type="PROSITE" id="PS50991">
    <property type="entry name" value="PYR_CT"/>
    <property type="match status" value="1"/>
</dbReference>
<evidence type="ECO:0000313" key="3">
    <source>
        <dbReference type="EMBL" id="MBM9507290.1"/>
    </source>
</evidence>
<feature type="domain" description="Pyruvate carboxyltransferase" evidence="2">
    <location>
        <begin position="15"/>
        <end position="272"/>
    </location>
</feature>